<sequence>MDGICRFGLIVRENTARDIESIKVGESTRSGSSRCPSGRRRLCVVQHPFLRPQRLSRPLLDQPLLRLSKLDLGSRYWQEPSHTHARAHTYTCCHIIHTQNTHTHTHIYIYIYVYVCIINIIGIYMEESRLFRPCMNRPRWGEKKIKNKNSSRE</sequence>
<dbReference type="RefSeq" id="XP_016214005.1">
    <property type="nucleotide sequence ID" value="XM_016358387.1"/>
</dbReference>
<evidence type="ECO:0000313" key="3">
    <source>
        <dbReference type="Proteomes" id="UP000053259"/>
    </source>
</evidence>
<evidence type="ECO:0000313" key="2">
    <source>
        <dbReference type="EMBL" id="KIW04136.1"/>
    </source>
</evidence>
<evidence type="ECO:0000256" key="1">
    <source>
        <dbReference type="SAM" id="Phobius"/>
    </source>
</evidence>
<gene>
    <name evidence="2" type="ORF">PV09_04944</name>
</gene>
<keyword evidence="1" id="KW-0472">Membrane</keyword>
<dbReference type="AlphaFoldDB" id="A0A0D1XNI6"/>
<proteinExistence type="predicted"/>
<dbReference type="Proteomes" id="UP000053259">
    <property type="component" value="Unassembled WGS sequence"/>
</dbReference>
<keyword evidence="3" id="KW-1185">Reference proteome</keyword>
<name>A0A0D1XNI6_9PEZI</name>
<dbReference type="HOGENOM" id="CLU_1714719_0_0_1"/>
<keyword evidence="1" id="KW-1133">Transmembrane helix</keyword>
<accession>A0A0D1XNI6</accession>
<organism evidence="2 3">
    <name type="scientific">Verruconis gallopava</name>
    <dbReference type="NCBI Taxonomy" id="253628"/>
    <lineage>
        <taxon>Eukaryota</taxon>
        <taxon>Fungi</taxon>
        <taxon>Dikarya</taxon>
        <taxon>Ascomycota</taxon>
        <taxon>Pezizomycotina</taxon>
        <taxon>Dothideomycetes</taxon>
        <taxon>Pleosporomycetidae</taxon>
        <taxon>Venturiales</taxon>
        <taxon>Sympoventuriaceae</taxon>
        <taxon>Verruconis</taxon>
    </lineage>
</organism>
<keyword evidence="1" id="KW-0812">Transmembrane</keyword>
<protein>
    <submittedName>
        <fullName evidence="2">Uncharacterized protein</fullName>
    </submittedName>
</protein>
<reference evidence="2 3" key="1">
    <citation type="submission" date="2015-01" db="EMBL/GenBank/DDBJ databases">
        <title>The Genome Sequence of Ochroconis gallopava CBS43764.</title>
        <authorList>
            <consortium name="The Broad Institute Genomics Platform"/>
            <person name="Cuomo C."/>
            <person name="de Hoog S."/>
            <person name="Gorbushina A."/>
            <person name="Stielow B."/>
            <person name="Teixiera M."/>
            <person name="Abouelleil A."/>
            <person name="Chapman S.B."/>
            <person name="Priest M."/>
            <person name="Young S.K."/>
            <person name="Wortman J."/>
            <person name="Nusbaum C."/>
            <person name="Birren B."/>
        </authorList>
    </citation>
    <scope>NUCLEOTIDE SEQUENCE [LARGE SCALE GENOMIC DNA]</scope>
    <source>
        <strain evidence="2 3">CBS 43764</strain>
    </source>
</reference>
<dbReference type="GeneID" id="27312917"/>
<dbReference type="EMBL" id="KN847542">
    <property type="protein sequence ID" value="KIW04136.1"/>
    <property type="molecule type" value="Genomic_DNA"/>
</dbReference>
<dbReference type="InParanoid" id="A0A0D1XNI6"/>
<dbReference type="VEuPathDB" id="FungiDB:PV09_04944"/>
<feature type="transmembrane region" description="Helical" evidence="1">
    <location>
        <begin position="107"/>
        <end position="125"/>
    </location>
</feature>